<dbReference type="PANTHER" id="PTHR12733">
    <property type="entry name" value="MITOCHONDRIAL ATP SYNTHASE B CHAIN"/>
    <property type="match status" value="1"/>
</dbReference>
<evidence type="ECO:0000256" key="8">
    <source>
        <dbReference type="ARBA" id="ARBA00023136"/>
    </source>
</evidence>
<organism evidence="10">
    <name type="scientific">Riptortus pedestris</name>
    <name type="common">Bean bug</name>
    <dbReference type="NCBI Taxonomy" id="329032"/>
    <lineage>
        <taxon>Eukaryota</taxon>
        <taxon>Metazoa</taxon>
        <taxon>Ecdysozoa</taxon>
        <taxon>Arthropoda</taxon>
        <taxon>Hexapoda</taxon>
        <taxon>Insecta</taxon>
        <taxon>Pterygota</taxon>
        <taxon>Neoptera</taxon>
        <taxon>Paraneoptera</taxon>
        <taxon>Hemiptera</taxon>
        <taxon>Heteroptera</taxon>
        <taxon>Panheteroptera</taxon>
        <taxon>Pentatomomorpha</taxon>
        <taxon>Coreoidea</taxon>
        <taxon>Alydidae</taxon>
        <taxon>Riptortus</taxon>
    </lineage>
</organism>
<dbReference type="GO" id="GO:0045259">
    <property type="term" value="C:proton-transporting ATP synthase complex"/>
    <property type="evidence" value="ECO:0007669"/>
    <property type="project" value="UniProtKB-KW"/>
</dbReference>
<evidence type="ECO:0000256" key="9">
    <source>
        <dbReference type="RuleBase" id="RU368017"/>
    </source>
</evidence>
<keyword evidence="6 9" id="KW-0406">Ion transport</keyword>
<dbReference type="InterPro" id="IPR013837">
    <property type="entry name" value="ATP_synth_F0_suB"/>
</dbReference>
<comment type="similarity">
    <text evidence="1 9">Belongs to the eukaryotic ATPase B chain family.</text>
</comment>
<keyword evidence="7 9" id="KW-0496">Mitochondrion</keyword>
<evidence type="ECO:0000256" key="7">
    <source>
        <dbReference type="ARBA" id="ARBA00023128"/>
    </source>
</evidence>
<dbReference type="SUPFAM" id="SSF161060">
    <property type="entry name" value="ATP synthase B chain-like"/>
    <property type="match status" value="1"/>
</dbReference>
<keyword evidence="5 9" id="KW-0999">Mitochondrion inner membrane</keyword>
<comment type="subcellular location">
    <subcellularLocation>
        <location evidence="9">Mitochondrion</location>
    </subcellularLocation>
    <subcellularLocation>
        <location evidence="9">Mitochondrion inner membrane</location>
    </subcellularLocation>
</comment>
<keyword evidence="8 9" id="KW-0472">Membrane</keyword>
<reference evidence="10" key="1">
    <citation type="journal article" date="2013" name="PLoS ONE">
        <title>Gene expression in gut symbiotic organ of stinkbug affected by extracellular bacterial symbiont.</title>
        <authorList>
            <person name="Futahashi R."/>
            <person name="Tanaka K."/>
            <person name="Tanahashi M."/>
            <person name="Nikoh N."/>
            <person name="Kikuchi Y."/>
            <person name="Lee B.L."/>
            <person name="Fukatsu T."/>
        </authorList>
    </citation>
    <scope>NUCLEOTIDE SEQUENCE</scope>
    <source>
        <tissue evidence="10">Midgut</tissue>
    </source>
</reference>
<comment type="function">
    <text evidence="9">Subunit b, of the mitochondrial membrane ATP synthase complex (F(1)F(0) ATP synthase or Complex V) that produces ATP from ADP in the presence of a proton gradient across the membrane which is generated by electron transport complexes of the respiratory chain. ATP synthase complex consist of a soluble F(1) head domain - the catalytic core - and a membrane F(1) domain - the membrane proton channel. These two domains are linked by a central stalk rotating inside the F(1) region and a stationary peripheral stalk. During catalysis, ATP synthesis in the catalytic domain of F(1) is coupled via a rotary mechanism of the central stalk subunits to proton translocation. In vivo, can only synthesize ATP although its ATP hydrolase activity can be activated artificially in vitro. Part of the complex F(0) domain. Part of the complex F(0) domain and the peripheric stalk, which acts as a stator to hold the catalytic alpha(3)beta(3) subcomplex and subunit a/ATP6 static relative to the rotary elements.</text>
</comment>
<evidence type="ECO:0000256" key="5">
    <source>
        <dbReference type="ARBA" id="ARBA00022792"/>
    </source>
</evidence>
<dbReference type="PANTHER" id="PTHR12733:SF3">
    <property type="entry name" value="ATP SYNTHASE F(0) COMPLEX SUBUNIT B1, MITOCHONDRIAL"/>
    <property type="match status" value="1"/>
</dbReference>
<dbReference type="GO" id="GO:0046933">
    <property type="term" value="F:proton-transporting ATP synthase activity, rotational mechanism"/>
    <property type="evidence" value="ECO:0007669"/>
    <property type="project" value="TreeGrafter"/>
</dbReference>
<keyword evidence="2 9" id="KW-0813">Transport</keyword>
<evidence type="ECO:0000256" key="2">
    <source>
        <dbReference type="ARBA" id="ARBA00022448"/>
    </source>
</evidence>
<evidence type="ECO:0000256" key="4">
    <source>
        <dbReference type="ARBA" id="ARBA00022781"/>
    </source>
</evidence>
<proteinExistence type="evidence at transcript level"/>
<evidence type="ECO:0000313" key="10">
    <source>
        <dbReference type="EMBL" id="BAN20337.1"/>
    </source>
</evidence>
<dbReference type="InterPro" id="IPR008688">
    <property type="entry name" value="ATP_synth_Bsub_B/MI25"/>
</dbReference>
<protein>
    <recommendedName>
        <fullName evidence="9">ATP synthase subunit b</fullName>
    </recommendedName>
</protein>
<dbReference type="AlphaFoldDB" id="R4WR37"/>
<accession>R4WR37</accession>
<name>R4WR37_RIPPE</name>
<sequence>MLSRVAFRKAFQLKSAVPSVIGSSKLYSSSAPKEGPERDLVNFPRPVRPEFPSKVRYGTVPEEWFEFFYKKTGVTGPYVLAGGLTTYFLSKEIWVIEHDFYFLVSFIGIVYFINKQFGKQISGFLDKEVDRTEEEWNSGRAEQLKSLADGIKNEEVAQWRADGQELLLAAKKENVLMQLEASYRERAMQVYSEVKKRLDFQVEKQRIDQMIAQKHMVQWVVSNVLKSLSATQEKENIKKCLSDLQALAAKA</sequence>
<keyword evidence="3 9" id="KW-0138">CF(0)</keyword>
<comment type="subunit">
    <text evidence="9">F-type ATPases have 2 components, CF(1) - the catalytic core - and CF(0) - the membrane proton channel. CF(1) and CF(0) have multiple subunits.</text>
</comment>
<dbReference type="Pfam" id="PF05405">
    <property type="entry name" value="Mt_ATP-synt_B"/>
    <property type="match status" value="1"/>
</dbReference>
<dbReference type="GO" id="GO:0005743">
    <property type="term" value="C:mitochondrial inner membrane"/>
    <property type="evidence" value="ECO:0007669"/>
    <property type="project" value="UniProtKB-SubCell"/>
</dbReference>
<keyword evidence="4 9" id="KW-0375">Hydrogen ion transport</keyword>
<evidence type="ECO:0000256" key="1">
    <source>
        <dbReference type="ARBA" id="ARBA00007479"/>
    </source>
</evidence>
<evidence type="ECO:0000256" key="6">
    <source>
        <dbReference type="ARBA" id="ARBA00023065"/>
    </source>
</evidence>
<dbReference type="Gene3D" id="1.20.5.2210">
    <property type="match status" value="1"/>
</dbReference>
<evidence type="ECO:0000256" key="3">
    <source>
        <dbReference type="ARBA" id="ARBA00022547"/>
    </source>
</evidence>
<dbReference type="EMBL" id="AK417122">
    <property type="protein sequence ID" value="BAN20337.1"/>
    <property type="molecule type" value="mRNA"/>
</dbReference>